<accession>A0ABN2PUL4</accession>
<gene>
    <name evidence="1" type="ORF">GCM10009775_22180</name>
</gene>
<evidence type="ECO:0000313" key="2">
    <source>
        <dbReference type="Proteomes" id="UP001501343"/>
    </source>
</evidence>
<comment type="caution">
    <text evidence="1">The sequence shown here is derived from an EMBL/GenBank/DDBJ whole genome shotgun (WGS) entry which is preliminary data.</text>
</comment>
<reference evidence="1 2" key="1">
    <citation type="journal article" date="2019" name="Int. J. Syst. Evol. Microbiol.">
        <title>The Global Catalogue of Microorganisms (GCM) 10K type strain sequencing project: providing services to taxonomists for standard genome sequencing and annotation.</title>
        <authorList>
            <consortium name="The Broad Institute Genomics Platform"/>
            <consortium name="The Broad Institute Genome Sequencing Center for Infectious Disease"/>
            <person name="Wu L."/>
            <person name="Ma J."/>
        </authorList>
    </citation>
    <scope>NUCLEOTIDE SEQUENCE [LARGE SCALE GENOMIC DNA]</scope>
    <source>
        <strain evidence="1 2">JCM 14900</strain>
    </source>
</reference>
<proteinExistence type="predicted"/>
<sequence length="218" mass="23996">MVSRAYIETWANGRSLVWVFDKENPEASGVRSVRDATVVRYAYRTELTTLDLEADYARTESRATPALRNLANGGSVDRDGEVAIVDFLDMHRERGGFADKTKERVPMASANVFTGQSRIVQAGLGDRIVLSRSVDTSRVRIKDLPIDRWRWHVLPVDSGLITGDGAVLLWTERDAVCTVTFPISPSRLLVIGSGLNGATVPINALIADSSRRWLIGSP</sequence>
<keyword evidence="2" id="KW-1185">Reference proteome</keyword>
<dbReference type="Proteomes" id="UP001501343">
    <property type="component" value="Unassembled WGS sequence"/>
</dbReference>
<name>A0ABN2PUL4_9MICO</name>
<evidence type="ECO:0000313" key="1">
    <source>
        <dbReference type="EMBL" id="GAA1929690.1"/>
    </source>
</evidence>
<dbReference type="EMBL" id="BAAAOF010000004">
    <property type="protein sequence ID" value="GAA1929690.1"/>
    <property type="molecule type" value="Genomic_DNA"/>
</dbReference>
<protein>
    <submittedName>
        <fullName evidence="1">Uncharacterized protein</fullName>
    </submittedName>
</protein>
<organism evidence="1 2">
    <name type="scientific">Microbacterium aoyamense</name>
    <dbReference type="NCBI Taxonomy" id="344166"/>
    <lineage>
        <taxon>Bacteria</taxon>
        <taxon>Bacillati</taxon>
        <taxon>Actinomycetota</taxon>
        <taxon>Actinomycetes</taxon>
        <taxon>Micrococcales</taxon>
        <taxon>Microbacteriaceae</taxon>
        <taxon>Microbacterium</taxon>
    </lineage>
</organism>